<evidence type="ECO:0000313" key="6">
    <source>
        <dbReference type="EMBL" id="TQE43186.1"/>
    </source>
</evidence>
<dbReference type="GO" id="GO:0000155">
    <property type="term" value="F:phosphorelay sensor kinase activity"/>
    <property type="evidence" value="ECO:0007669"/>
    <property type="project" value="InterPro"/>
</dbReference>
<keyword evidence="4" id="KW-0812">Transmembrane</keyword>
<reference evidence="6 7" key="1">
    <citation type="submission" date="2019-06" db="EMBL/GenBank/DDBJ databases">
        <title>Draft genome of C. phoceense Strain 272.</title>
        <authorList>
            <person name="Pacheco L.G.C."/>
            <person name="Barberis C.M."/>
            <person name="Almuzara M.N."/>
            <person name="Traglia G.M."/>
            <person name="Santos C.S."/>
            <person name="Rocha D.J.P.G."/>
            <person name="Aguiar E.R.G.R."/>
            <person name="Vay C.A."/>
        </authorList>
    </citation>
    <scope>NUCLEOTIDE SEQUENCE [LARGE SCALE GENOMIC DNA]</scope>
    <source>
        <strain evidence="6 7">272</strain>
    </source>
</reference>
<sequence>MNFLPAPGAPRFVWWSRLGLHMINAVLVVVGARNWGSLTTLPGAGAVAALVCTAATATVVIERLPEYNLAPRRPVDAWLHLNYYGGLGIVAGCLAVVTVGPAEWAQAAAGTAVIVASIIAGSSLPRFPAAWLHAVVLTVIMWLFLGSALAAPLLILPALCYASAVLTLWYMGSLKTSERARHLEAALKVSDERLRFAQELHDTLGQNLAALSIKAELARALVRRGDPRLDEELEEIQRLTKVSMTDMRAVVDGYRRASLDTELAGARQLLEAADIRVAVTGEIADVPPQHRERAGWFVREAATNVLKHARATYVDIEVQPNAISLRNDGAHGEAGEEAGLAALRRRGTDIHTHHANETFTVEMRFHD</sequence>
<dbReference type="STRING" id="1686286.GCA_900092335_01660"/>
<accession>A0A540R650</accession>
<dbReference type="PANTHER" id="PTHR24421:SF63">
    <property type="entry name" value="SENSOR HISTIDINE KINASE DESK"/>
    <property type="match status" value="1"/>
</dbReference>
<evidence type="ECO:0000256" key="1">
    <source>
        <dbReference type="ARBA" id="ARBA00022679"/>
    </source>
</evidence>
<feature type="domain" description="Signal transduction histidine kinase subgroup 3 dimerisation and phosphoacceptor" evidence="5">
    <location>
        <begin position="192"/>
        <end position="258"/>
    </location>
</feature>
<dbReference type="PANTHER" id="PTHR24421">
    <property type="entry name" value="NITRATE/NITRITE SENSOR PROTEIN NARX-RELATED"/>
    <property type="match status" value="1"/>
</dbReference>
<dbReference type="AlphaFoldDB" id="A0A540R650"/>
<dbReference type="Pfam" id="PF07730">
    <property type="entry name" value="HisKA_3"/>
    <property type="match status" value="1"/>
</dbReference>
<comment type="caution">
    <text evidence="6">The sequence shown here is derived from an EMBL/GenBank/DDBJ whole genome shotgun (WGS) entry which is preliminary data.</text>
</comment>
<evidence type="ECO:0000256" key="4">
    <source>
        <dbReference type="SAM" id="Phobius"/>
    </source>
</evidence>
<keyword evidence="7" id="KW-1185">Reference proteome</keyword>
<dbReference type="Proteomes" id="UP000318080">
    <property type="component" value="Unassembled WGS sequence"/>
</dbReference>
<feature type="transmembrane region" description="Helical" evidence="4">
    <location>
        <begin position="12"/>
        <end position="32"/>
    </location>
</feature>
<evidence type="ECO:0000313" key="7">
    <source>
        <dbReference type="Proteomes" id="UP000318080"/>
    </source>
</evidence>
<evidence type="ECO:0000259" key="5">
    <source>
        <dbReference type="Pfam" id="PF07730"/>
    </source>
</evidence>
<evidence type="ECO:0000256" key="2">
    <source>
        <dbReference type="ARBA" id="ARBA00022777"/>
    </source>
</evidence>
<evidence type="ECO:0000256" key="3">
    <source>
        <dbReference type="ARBA" id="ARBA00023012"/>
    </source>
</evidence>
<keyword evidence="4" id="KW-0472">Membrane</keyword>
<keyword evidence="4" id="KW-1133">Transmembrane helix</keyword>
<feature type="transmembrane region" description="Helical" evidence="4">
    <location>
        <begin position="151"/>
        <end position="171"/>
    </location>
</feature>
<feature type="transmembrane region" description="Helical" evidence="4">
    <location>
        <begin position="44"/>
        <end position="61"/>
    </location>
</feature>
<organism evidence="6 7">
    <name type="scientific">Corynebacterium phoceense</name>
    <dbReference type="NCBI Taxonomy" id="1686286"/>
    <lineage>
        <taxon>Bacteria</taxon>
        <taxon>Bacillati</taxon>
        <taxon>Actinomycetota</taxon>
        <taxon>Actinomycetes</taxon>
        <taxon>Mycobacteriales</taxon>
        <taxon>Corynebacteriaceae</taxon>
        <taxon>Corynebacterium</taxon>
    </lineage>
</organism>
<dbReference type="InterPro" id="IPR011712">
    <property type="entry name" value="Sig_transdc_His_kin_sub3_dim/P"/>
</dbReference>
<dbReference type="Gene3D" id="6.10.250.2870">
    <property type="match status" value="1"/>
</dbReference>
<dbReference type="GO" id="GO:0046983">
    <property type="term" value="F:protein dimerization activity"/>
    <property type="evidence" value="ECO:0007669"/>
    <property type="project" value="InterPro"/>
</dbReference>
<dbReference type="EMBL" id="VHIR01000011">
    <property type="protein sequence ID" value="TQE43186.1"/>
    <property type="molecule type" value="Genomic_DNA"/>
</dbReference>
<feature type="transmembrane region" description="Helical" evidence="4">
    <location>
        <begin position="104"/>
        <end position="122"/>
    </location>
</feature>
<dbReference type="InterPro" id="IPR050482">
    <property type="entry name" value="Sensor_HK_TwoCompSys"/>
</dbReference>
<name>A0A540R650_9CORY</name>
<proteinExistence type="predicted"/>
<protein>
    <submittedName>
        <fullName evidence="6">Sensor histidine kinase</fullName>
    </submittedName>
</protein>
<keyword evidence="1" id="KW-0808">Transferase</keyword>
<feature type="transmembrane region" description="Helical" evidence="4">
    <location>
        <begin position="81"/>
        <end position="98"/>
    </location>
</feature>
<feature type="transmembrane region" description="Helical" evidence="4">
    <location>
        <begin position="129"/>
        <end position="145"/>
    </location>
</feature>
<keyword evidence="3" id="KW-0902">Two-component regulatory system</keyword>
<gene>
    <name evidence="6" type="ORF">EJK80_08405</name>
</gene>
<keyword evidence="2 6" id="KW-0418">Kinase</keyword>
<dbReference type="GO" id="GO:0016020">
    <property type="term" value="C:membrane"/>
    <property type="evidence" value="ECO:0007669"/>
    <property type="project" value="InterPro"/>
</dbReference>